<dbReference type="PANTHER" id="PTHR35889">
    <property type="entry name" value="CYCLOINULO-OLIGOSACCHARIDE FRUCTANOTRANSFERASE-RELATED"/>
    <property type="match status" value="1"/>
</dbReference>
<reference evidence="2" key="1">
    <citation type="submission" date="2018-05" db="EMBL/GenBank/DDBJ databases">
        <authorList>
            <person name="Lanie J.A."/>
            <person name="Ng W.-L."/>
            <person name="Kazmierczak K.M."/>
            <person name="Andrzejewski T.M."/>
            <person name="Davidsen T.M."/>
            <person name="Wayne K.J."/>
            <person name="Tettelin H."/>
            <person name="Glass J.I."/>
            <person name="Rusch D."/>
            <person name="Podicherti R."/>
            <person name="Tsui H.-C.T."/>
            <person name="Winkler M.E."/>
        </authorList>
    </citation>
    <scope>NUCLEOTIDE SEQUENCE</scope>
</reference>
<feature type="domain" description="DUF1549" evidence="1">
    <location>
        <begin position="57"/>
        <end position="170"/>
    </location>
</feature>
<proteinExistence type="predicted"/>
<sequence>MREVIKAQFFRAVIFLFGVWCVGGECTVTGSDHWAYQRTVRPALPHLPKPEQGANAIDHFIIDHLARRAMTMSTPAKPQQQARRVFLDLIGRPPQPGEVDDFLGTPSQREYGRMVDRLLANPQYGEKWARRWLDLARYADSNGFQADQLRDSWAYRDWVIDAFNSGMPFD</sequence>
<evidence type="ECO:0000313" key="2">
    <source>
        <dbReference type="EMBL" id="SVE46839.1"/>
    </source>
</evidence>
<protein>
    <recommendedName>
        <fullName evidence="1">DUF1549 domain-containing protein</fullName>
    </recommendedName>
</protein>
<dbReference type="AlphaFoldDB" id="A0A383DR92"/>
<dbReference type="InterPro" id="IPR011444">
    <property type="entry name" value="DUF1549"/>
</dbReference>
<feature type="non-terminal residue" evidence="2">
    <location>
        <position position="170"/>
    </location>
</feature>
<dbReference type="PANTHER" id="PTHR35889:SF3">
    <property type="entry name" value="F-BOX DOMAIN-CONTAINING PROTEIN"/>
    <property type="match status" value="1"/>
</dbReference>
<name>A0A383DR92_9ZZZZ</name>
<dbReference type="Pfam" id="PF07583">
    <property type="entry name" value="PSCyt2"/>
    <property type="match status" value="1"/>
</dbReference>
<dbReference type="EMBL" id="UINC01219393">
    <property type="protein sequence ID" value="SVE46839.1"/>
    <property type="molecule type" value="Genomic_DNA"/>
</dbReference>
<accession>A0A383DR92</accession>
<gene>
    <name evidence="2" type="ORF">METZ01_LOCUS499693</name>
</gene>
<organism evidence="2">
    <name type="scientific">marine metagenome</name>
    <dbReference type="NCBI Taxonomy" id="408172"/>
    <lineage>
        <taxon>unclassified sequences</taxon>
        <taxon>metagenomes</taxon>
        <taxon>ecological metagenomes</taxon>
    </lineage>
</organism>
<evidence type="ECO:0000259" key="1">
    <source>
        <dbReference type="Pfam" id="PF07583"/>
    </source>
</evidence>